<dbReference type="SUPFAM" id="SSF56281">
    <property type="entry name" value="Metallo-hydrolase/oxidoreductase"/>
    <property type="match status" value="1"/>
</dbReference>
<dbReference type="AlphaFoldDB" id="A0A1I2IT87"/>
<reference evidence="6 7" key="1">
    <citation type="submission" date="2016-10" db="EMBL/GenBank/DDBJ databases">
        <authorList>
            <person name="de Groot N.N."/>
        </authorList>
    </citation>
    <scope>NUCLEOTIDE SEQUENCE [LARGE SCALE GENOMIC DNA]</scope>
    <source>
        <strain>GEY</strain>
        <strain evidence="7">DSM 9560</strain>
    </source>
</reference>
<feature type="domain" description="Metallo-beta-lactamase" evidence="5">
    <location>
        <begin position="13"/>
        <end position="195"/>
    </location>
</feature>
<organism evidence="6 7">
    <name type="scientific">Thermoflexibacter ruber</name>
    <dbReference type="NCBI Taxonomy" id="1003"/>
    <lineage>
        <taxon>Bacteria</taxon>
        <taxon>Pseudomonadati</taxon>
        <taxon>Bacteroidota</taxon>
        <taxon>Cytophagia</taxon>
        <taxon>Cytophagales</taxon>
        <taxon>Thermoflexibacteraceae</taxon>
        <taxon>Thermoflexibacter</taxon>
    </lineage>
</organism>
<dbReference type="SMART" id="SM00849">
    <property type="entry name" value="Lactamase_B"/>
    <property type="match status" value="1"/>
</dbReference>
<dbReference type="STRING" id="1003.SAMN04488541_103631"/>
<dbReference type="Gene3D" id="3.60.15.10">
    <property type="entry name" value="Ribonuclease Z/Hydroxyacylglutathione hydrolase-like"/>
    <property type="match status" value="1"/>
</dbReference>
<dbReference type="GO" id="GO:0046872">
    <property type="term" value="F:metal ion binding"/>
    <property type="evidence" value="ECO:0007669"/>
    <property type="project" value="UniProtKB-KW"/>
</dbReference>
<evidence type="ECO:0000313" key="6">
    <source>
        <dbReference type="EMBL" id="SFF45642.1"/>
    </source>
</evidence>
<keyword evidence="2" id="KW-0479">Metal-binding</keyword>
<keyword evidence="4" id="KW-0862">Zinc</keyword>
<dbReference type="EMBL" id="FONY01000036">
    <property type="protein sequence ID" value="SFF45642.1"/>
    <property type="molecule type" value="Genomic_DNA"/>
</dbReference>
<keyword evidence="3" id="KW-0378">Hydrolase</keyword>
<evidence type="ECO:0000259" key="5">
    <source>
        <dbReference type="SMART" id="SM00849"/>
    </source>
</evidence>
<dbReference type="InterPro" id="IPR051453">
    <property type="entry name" value="MBL_Glyoxalase_II"/>
</dbReference>
<dbReference type="InterPro" id="IPR001279">
    <property type="entry name" value="Metallo-B-lactamas"/>
</dbReference>
<dbReference type="Pfam" id="PF00753">
    <property type="entry name" value="Lactamase_B"/>
    <property type="match status" value="1"/>
</dbReference>
<evidence type="ECO:0000256" key="2">
    <source>
        <dbReference type="ARBA" id="ARBA00022723"/>
    </source>
</evidence>
<dbReference type="InterPro" id="IPR036866">
    <property type="entry name" value="RibonucZ/Hydroxyglut_hydro"/>
</dbReference>
<comment type="cofactor">
    <cofactor evidence="1">
        <name>Zn(2+)</name>
        <dbReference type="ChEBI" id="CHEBI:29105"/>
    </cofactor>
</comment>
<sequence>MIQVHYFTFNAFSENTYILADHTKECVIIDPGCFAEREKNSLKKFIEEKDLKVKLLLNTHCHIDHVLGNQFIKNTYKVPLWIHALEEAPLRSVQVYAPIYGMPEYEPAEPDHFISEKDAIYFGESSLQVLFVPGHSIGHLAFYSAKDKFCINGDVLFNGSIGRTDLPGGNYNILMNSIFNTMYALPDDTVVYCGHGDPTTIGKEKKFNPFCAIEV</sequence>
<protein>
    <submittedName>
        <fullName evidence="6">Glyoxylase, beta-lactamase superfamily II</fullName>
    </submittedName>
</protein>
<gene>
    <name evidence="6" type="ORF">SAMN04488541_103631</name>
</gene>
<dbReference type="OrthoDB" id="9802248at2"/>
<dbReference type="PANTHER" id="PTHR46233">
    <property type="entry name" value="HYDROXYACYLGLUTATHIONE HYDROLASE GLOC"/>
    <property type="match status" value="1"/>
</dbReference>
<name>A0A1I2IT87_9BACT</name>
<proteinExistence type="predicted"/>
<keyword evidence="7" id="KW-1185">Reference proteome</keyword>
<dbReference type="RefSeq" id="WP_091548748.1">
    <property type="nucleotide sequence ID" value="NZ_FONY01000036.1"/>
</dbReference>
<accession>A0A1I2IT87</accession>
<evidence type="ECO:0000256" key="4">
    <source>
        <dbReference type="ARBA" id="ARBA00022833"/>
    </source>
</evidence>
<dbReference type="PANTHER" id="PTHR46233:SF3">
    <property type="entry name" value="HYDROXYACYLGLUTATHIONE HYDROLASE GLOC"/>
    <property type="match status" value="1"/>
</dbReference>
<evidence type="ECO:0000256" key="3">
    <source>
        <dbReference type="ARBA" id="ARBA00022801"/>
    </source>
</evidence>
<evidence type="ECO:0000256" key="1">
    <source>
        <dbReference type="ARBA" id="ARBA00001947"/>
    </source>
</evidence>
<dbReference type="GO" id="GO:0016787">
    <property type="term" value="F:hydrolase activity"/>
    <property type="evidence" value="ECO:0007669"/>
    <property type="project" value="UniProtKB-KW"/>
</dbReference>
<evidence type="ECO:0000313" key="7">
    <source>
        <dbReference type="Proteomes" id="UP000199513"/>
    </source>
</evidence>
<dbReference type="Proteomes" id="UP000199513">
    <property type="component" value="Unassembled WGS sequence"/>
</dbReference>